<dbReference type="CDD" id="cd01778">
    <property type="entry name" value="RA_RASSF1_like"/>
    <property type="match status" value="1"/>
</dbReference>
<feature type="region of interest" description="Disordered" evidence="2">
    <location>
        <begin position="383"/>
        <end position="416"/>
    </location>
</feature>
<evidence type="ECO:0000313" key="6">
    <source>
        <dbReference type="EMBL" id="KAH9517008.1"/>
    </source>
</evidence>
<protein>
    <submittedName>
        <fullName evidence="6">Ras effector 1 C-terminal SARAH (Sav/Rassf/Hpo) domain</fullName>
    </submittedName>
</protein>
<organism evidence="6 7">
    <name type="scientific">Dermatophagoides farinae</name>
    <name type="common">American house dust mite</name>
    <dbReference type="NCBI Taxonomy" id="6954"/>
    <lineage>
        <taxon>Eukaryota</taxon>
        <taxon>Metazoa</taxon>
        <taxon>Ecdysozoa</taxon>
        <taxon>Arthropoda</taxon>
        <taxon>Chelicerata</taxon>
        <taxon>Arachnida</taxon>
        <taxon>Acari</taxon>
        <taxon>Acariformes</taxon>
        <taxon>Sarcoptiformes</taxon>
        <taxon>Astigmata</taxon>
        <taxon>Psoroptidia</taxon>
        <taxon>Analgoidea</taxon>
        <taxon>Pyroglyphidae</taxon>
        <taxon>Dermatophagoidinae</taxon>
        <taxon>Dermatophagoides</taxon>
    </lineage>
</organism>
<dbReference type="InterPro" id="IPR002219">
    <property type="entry name" value="PKC_DAG/PE"/>
</dbReference>
<feature type="region of interest" description="Disordered" evidence="2">
    <location>
        <begin position="780"/>
        <end position="807"/>
    </location>
</feature>
<dbReference type="Pfam" id="PF00788">
    <property type="entry name" value="RA"/>
    <property type="match status" value="1"/>
</dbReference>
<dbReference type="CDD" id="cd21885">
    <property type="entry name" value="SARAH_RASSF1-like"/>
    <property type="match status" value="1"/>
</dbReference>
<feature type="compositionally biased region" description="Low complexity" evidence="2">
    <location>
        <begin position="781"/>
        <end position="801"/>
    </location>
</feature>
<accession>A0A922HZI6</accession>
<evidence type="ECO:0000256" key="2">
    <source>
        <dbReference type="SAM" id="MobiDB-lite"/>
    </source>
</evidence>
<keyword evidence="1" id="KW-0493">Microtubule</keyword>
<feature type="domain" description="Ras-associating" evidence="4">
    <location>
        <begin position="602"/>
        <end position="725"/>
    </location>
</feature>
<feature type="compositionally biased region" description="Acidic residues" evidence="2">
    <location>
        <begin position="449"/>
        <end position="458"/>
    </location>
</feature>
<dbReference type="PROSITE" id="PS50951">
    <property type="entry name" value="SARAH"/>
    <property type="match status" value="1"/>
</dbReference>
<dbReference type="GO" id="GO:0005874">
    <property type="term" value="C:microtubule"/>
    <property type="evidence" value="ECO:0007669"/>
    <property type="project" value="UniProtKB-KW"/>
</dbReference>
<dbReference type="InterPro" id="IPR011524">
    <property type="entry name" value="SARAH_dom"/>
</dbReference>
<gene>
    <name evidence="6" type="primary">RASSF1_1</name>
    <name evidence="6" type="ORF">DERF_007710</name>
</gene>
<evidence type="ECO:0000259" key="3">
    <source>
        <dbReference type="PROSITE" id="PS50081"/>
    </source>
</evidence>
<feature type="domain" description="SARAH" evidence="5">
    <location>
        <begin position="727"/>
        <end position="774"/>
    </location>
</feature>
<dbReference type="Pfam" id="PF16517">
    <property type="entry name" value="Nore1-SARAH"/>
    <property type="match status" value="1"/>
</dbReference>
<dbReference type="GO" id="GO:0007165">
    <property type="term" value="P:signal transduction"/>
    <property type="evidence" value="ECO:0007669"/>
    <property type="project" value="InterPro"/>
</dbReference>
<feature type="region of interest" description="Disordered" evidence="2">
    <location>
        <begin position="198"/>
        <end position="219"/>
    </location>
</feature>
<dbReference type="Proteomes" id="UP000790347">
    <property type="component" value="Unassembled WGS sequence"/>
</dbReference>
<feature type="domain" description="Phorbol-ester/DAG-type" evidence="3">
    <location>
        <begin position="270"/>
        <end position="378"/>
    </location>
</feature>
<reference evidence="6" key="2">
    <citation type="journal article" date="2022" name="Res Sq">
        <title>Comparative Genomics Reveals Insights into the Divergent Evolution of Astigmatic Mites and Household Pest Adaptations.</title>
        <authorList>
            <person name="Xiong Q."/>
            <person name="Wan A.T.-Y."/>
            <person name="Liu X.-Y."/>
            <person name="Fung C.S.-H."/>
            <person name="Xiao X."/>
            <person name="Malainual N."/>
            <person name="Hou J."/>
            <person name="Wang L."/>
            <person name="Wang M."/>
            <person name="Yang K."/>
            <person name="Cui Y."/>
            <person name="Leung E."/>
            <person name="Nong W."/>
            <person name="Shin S.-K."/>
            <person name="Au S."/>
            <person name="Jeong K.Y."/>
            <person name="Chew F.T."/>
            <person name="Hui J."/>
            <person name="Leung T.F."/>
            <person name="Tungtrongchitr A."/>
            <person name="Zhong N."/>
            <person name="Liu Z."/>
            <person name="Tsui S."/>
        </authorList>
    </citation>
    <scope>NUCLEOTIDE SEQUENCE</scope>
    <source>
        <strain evidence="6">Derf</strain>
        <tissue evidence="6">Whole organism</tissue>
    </source>
</reference>
<dbReference type="AlphaFoldDB" id="A0A922HZI6"/>
<evidence type="ECO:0000313" key="7">
    <source>
        <dbReference type="Proteomes" id="UP000790347"/>
    </source>
</evidence>
<dbReference type="InterPro" id="IPR033614">
    <property type="entry name" value="RASSF1-6"/>
</dbReference>
<feature type="compositionally biased region" description="Low complexity" evidence="2">
    <location>
        <begin position="459"/>
        <end position="473"/>
    </location>
</feature>
<reference evidence="6" key="1">
    <citation type="submission" date="2013-05" db="EMBL/GenBank/DDBJ databases">
        <authorList>
            <person name="Yim A.K.Y."/>
            <person name="Chan T.F."/>
            <person name="Ji K.M."/>
            <person name="Liu X.Y."/>
            <person name="Zhou J.W."/>
            <person name="Li R.Q."/>
            <person name="Yang K.Y."/>
            <person name="Li J."/>
            <person name="Li M."/>
            <person name="Law P.T.W."/>
            <person name="Wu Y.L."/>
            <person name="Cai Z.L."/>
            <person name="Qin H."/>
            <person name="Bao Y."/>
            <person name="Leung R.K.K."/>
            <person name="Ng P.K.S."/>
            <person name="Zou J."/>
            <person name="Zhong X.J."/>
            <person name="Ran P.X."/>
            <person name="Zhong N.S."/>
            <person name="Liu Z.G."/>
            <person name="Tsui S.K.W."/>
        </authorList>
    </citation>
    <scope>NUCLEOTIDE SEQUENCE</scope>
    <source>
        <strain evidence="6">Derf</strain>
        <tissue evidence="6">Whole organism</tissue>
    </source>
</reference>
<feature type="region of interest" description="Disordered" evidence="2">
    <location>
        <begin position="444"/>
        <end position="482"/>
    </location>
</feature>
<dbReference type="EMBL" id="ASGP02000003">
    <property type="protein sequence ID" value="KAH9517008.1"/>
    <property type="molecule type" value="Genomic_DNA"/>
</dbReference>
<dbReference type="SMART" id="SM00314">
    <property type="entry name" value="RA"/>
    <property type="match status" value="1"/>
</dbReference>
<keyword evidence="7" id="KW-1185">Reference proteome</keyword>
<evidence type="ECO:0000259" key="5">
    <source>
        <dbReference type="PROSITE" id="PS50951"/>
    </source>
</evidence>
<proteinExistence type="predicted"/>
<evidence type="ECO:0000256" key="1">
    <source>
        <dbReference type="ARBA" id="ARBA00022701"/>
    </source>
</evidence>
<feature type="compositionally biased region" description="Polar residues" evidence="2">
    <location>
        <begin position="383"/>
        <end position="395"/>
    </location>
</feature>
<dbReference type="PROSITE" id="PS50200">
    <property type="entry name" value="RA"/>
    <property type="match status" value="1"/>
</dbReference>
<dbReference type="PANTHER" id="PTHR22738:SF10">
    <property type="entry name" value="RAS ASSOCIATION DOMAIN-CONTAINING PROTEIN 1 HOMOLOG"/>
    <property type="match status" value="1"/>
</dbReference>
<dbReference type="Gene3D" id="1.20.5.110">
    <property type="match status" value="1"/>
</dbReference>
<name>A0A922HZI6_DERFA</name>
<sequence length="807" mass="91952">MSNILDHHTNDYNNRTTIVIKSKSDESLKNLSIAIDNDQEDFDGNDHDNRNQFIINESSSSSLNNNDEDNLKLFDQQQVLSSPNTTTDLYNNNSRNKPYLSTSYSFPGVRDYLLFGDCTNNTTTTANSFKDRSTTTTPLTNLSDSFAQLYLPNFAQHISTTIMSGLNWINQINAATLFQNFWTSSGFFRRRFSSSSSSTVSSSSSNTNNHHSIAQQSNNQNVDDLTYRQYKFAKILNGTIRLHTLKPSELIELSSFGLVELDTDVEPGIGHEFQRYENDKATWCDSCGEFLFPPVMDDINNSGIGDSKTKQYNNNNNNNNDDYYDVDVGPKNIAASTTKTTKTSVSVQADHLLRTYFQCTKCKYVCHWKCLDLIRIDCRQHSPQSTMIPSSNNDMAKSGEIDSNNNNNNNIDDEQKDDQNIADIISITNSIDSFDVENNQSTFSTETSFADDSDDESSETTTTMTTSNNSMTSVFNNDDDINSKNENIECKKIQSENNNVNQQTAAVVNKSSIIESYLITPRIILDLRAKILKYNERVRSRGSGLGITLIDEERCLFRGFLRVHMNLTRPINVIAGKRPPSIYDIINEEENNQNQRRTLTSFYMPRDTVKNIHITSDSTSLQVIKAMLKKFKVVDNPQKFALYLRRRFPQEELNKNGGDEVINNDLTRISDDNQNEMTISKFLKTAGHEHSLKRLHDHERPLILQLEFDSFAYGSVDIVLQENDNADIAWDAFEVPELRNFLKILEREEGEHLEHVKNHYHEMHRILKALIDYEESRLLKNSNNNNNNNNNNTGNQSDDNNILTVAS</sequence>
<feature type="compositionally biased region" description="Polar residues" evidence="2">
    <location>
        <begin position="210"/>
        <end position="219"/>
    </location>
</feature>
<feature type="compositionally biased region" description="Low complexity" evidence="2">
    <location>
        <begin position="401"/>
        <end position="410"/>
    </location>
</feature>
<dbReference type="Gene3D" id="3.30.60.20">
    <property type="match status" value="1"/>
</dbReference>
<feature type="compositionally biased region" description="Low complexity" evidence="2">
    <location>
        <begin position="198"/>
        <end position="209"/>
    </location>
</feature>
<dbReference type="PANTHER" id="PTHR22738">
    <property type="entry name" value="RASSF"/>
    <property type="match status" value="1"/>
</dbReference>
<dbReference type="PROSITE" id="PS50081">
    <property type="entry name" value="ZF_DAG_PE_2"/>
    <property type="match status" value="1"/>
</dbReference>
<dbReference type="InterPro" id="IPR000159">
    <property type="entry name" value="RA_dom"/>
</dbReference>
<dbReference type="Gene3D" id="3.10.20.90">
    <property type="entry name" value="Phosphatidylinositol 3-kinase Catalytic Subunit, Chain A, domain 1"/>
    <property type="match status" value="1"/>
</dbReference>
<comment type="caution">
    <text evidence="6">The sequence shown here is derived from an EMBL/GenBank/DDBJ whole genome shotgun (WGS) entry which is preliminary data.</text>
</comment>
<evidence type="ECO:0000259" key="4">
    <source>
        <dbReference type="PROSITE" id="PS50200"/>
    </source>
</evidence>